<accession>A0ABR6REG9</accession>
<evidence type="ECO:0000256" key="4">
    <source>
        <dbReference type="ARBA" id="ARBA00023306"/>
    </source>
</evidence>
<dbReference type="InterPro" id="IPR036268">
    <property type="entry name" value="ZapD_sf"/>
</dbReference>
<dbReference type="RefSeq" id="WP_184707115.1">
    <property type="nucleotide sequence ID" value="NZ_JACHKZ010000007.1"/>
</dbReference>
<keyword evidence="3 5" id="KW-0717">Septation</keyword>
<evidence type="ECO:0000256" key="3">
    <source>
        <dbReference type="ARBA" id="ARBA00023210"/>
    </source>
</evidence>
<dbReference type="Proteomes" id="UP000562492">
    <property type="component" value="Unassembled WGS sequence"/>
</dbReference>
<dbReference type="NCBIfam" id="NF003656">
    <property type="entry name" value="PRK05287.1-4"/>
    <property type="match status" value="1"/>
</dbReference>
<dbReference type="Pfam" id="PF07072">
    <property type="entry name" value="ZapD"/>
    <property type="match status" value="1"/>
</dbReference>
<proteinExistence type="inferred from homology"/>
<dbReference type="PANTHER" id="PTHR39455:SF1">
    <property type="entry name" value="CELL DIVISION PROTEIN ZAPD"/>
    <property type="match status" value="1"/>
</dbReference>
<dbReference type="GO" id="GO:0051301">
    <property type="term" value="P:cell division"/>
    <property type="evidence" value="ECO:0007669"/>
    <property type="project" value="UniProtKB-KW"/>
</dbReference>
<dbReference type="Gene3D" id="1.10.3900.10">
    <property type="entry name" value="YacF-like"/>
    <property type="match status" value="1"/>
</dbReference>
<evidence type="ECO:0000256" key="2">
    <source>
        <dbReference type="ARBA" id="ARBA00022618"/>
    </source>
</evidence>
<keyword evidence="2 5" id="KW-0132">Cell division</keyword>
<dbReference type="PANTHER" id="PTHR39455">
    <property type="entry name" value="CELL DIVISION PROTEIN ZAPD"/>
    <property type="match status" value="1"/>
</dbReference>
<keyword evidence="7" id="KW-1185">Reference proteome</keyword>
<reference evidence="6 7" key="1">
    <citation type="submission" date="2020-08" db="EMBL/GenBank/DDBJ databases">
        <title>Functional genomics of gut bacteria from endangered species of beetles.</title>
        <authorList>
            <person name="Carlos-Shanley C."/>
        </authorList>
    </citation>
    <scope>NUCLEOTIDE SEQUENCE [LARGE SCALE GENOMIC DNA]</scope>
    <source>
        <strain evidence="6 7">S00124</strain>
    </source>
</reference>
<keyword evidence="1 5" id="KW-0963">Cytoplasm</keyword>
<dbReference type="HAMAP" id="MF_01092">
    <property type="entry name" value="ZapD"/>
    <property type="match status" value="1"/>
</dbReference>
<evidence type="ECO:0000313" key="7">
    <source>
        <dbReference type="Proteomes" id="UP000562492"/>
    </source>
</evidence>
<organism evidence="6 7">
    <name type="scientific">Comamonas odontotermitis</name>
    <dbReference type="NCBI Taxonomy" id="379895"/>
    <lineage>
        <taxon>Bacteria</taxon>
        <taxon>Pseudomonadati</taxon>
        <taxon>Pseudomonadota</taxon>
        <taxon>Betaproteobacteria</taxon>
        <taxon>Burkholderiales</taxon>
        <taxon>Comamonadaceae</taxon>
        <taxon>Comamonas</taxon>
    </lineage>
</organism>
<protein>
    <recommendedName>
        <fullName evidence="5">Cell division protein ZapD</fullName>
    </recommendedName>
    <alternativeName>
        <fullName evidence="5">Z ring-associated protein D</fullName>
    </alternativeName>
</protein>
<dbReference type="EMBL" id="JACHKZ010000007">
    <property type="protein sequence ID" value="MBB6577555.1"/>
    <property type="molecule type" value="Genomic_DNA"/>
</dbReference>
<dbReference type="Gene3D" id="2.60.440.10">
    <property type="entry name" value="YacF-like domains"/>
    <property type="match status" value="1"/>
</dbReference>
<comment type="caution">
    <text evidence="6">The sequence shown here is derived from an EMBL/GenBank/DDBJ whole genome shotgun (WGS) entry which is preliminary data.</text>
</comment>
<gene>
    <name evidence="5" type="primary">zapD</name>
    <name evidence="6" type="ORF">HNP33_001611</name>
</gene>
<comment type="similarity">
    <text evidence="5">Belongs to the ZapD family.</text>
</comment>
<evidence type="ECO:0000256" key="5">
    <source>
        <dbReference type="HAMAP-Rule" id="MF_01092"/>
    </source>
</evidence>
<dbReference type="InterPro" id="IPR027462">
    <property type="entry name" value="ZapD_C"/>
</dbReference>
<name>A0ABR6REG9_9BURK</name>
<comment type="subunit">
    <text evidence="5">Interacts with FtsZ.</text>
</comment>
<dbReference type="SUPFAM" id="SSF160950">
    <property type="entry name" value="YacF-like"/>
    <property type="match status" value="1"/>
</dbReference>
<evidence type="ECO:0000313" key="6">
    <source>
        <dbReference type="EMBL" id="MBB6577555.1"/>
    </source>
</evidence>
<keyword evidence="4 5" id="KW-0131">Cell cycle</keyword>
<dbReference type="InterPro" id="IPR009777">
    <property type="entry name" value="ZapD"/>
</dbReference>
<comment type="function">
    <text evidence="5">Cell division factor that enhances FtsZ-ring assembly. Directly interacts with FtsZ and promotes bundling of FtsZ protofilaments, with a reduction in FtsZ GTPase activity.</text>
</comment>
<evidence type="ECO:0000256" key="1">
    <source>
        <dbReference type="ARBA" id="ARBA00022490"/>
    </source>
</evidence>
<comment type="subcellular location">
    <subcellularLocation>
        <location evidence="5">Cytoplasm</location>
    </subcellularLocation>
    <text evidence="5">Localizes to mid-cell in an FtsZ-dependent manner.</text>
</comment>
<sequence length="251" mass="29084">MIVYEYPFNERVRSYLRLEYLLRRLDVLLQRSTDVDHHFAITTLFEIMDVASRTDLKADLLKDLERQRQQFNAYRASPMIAVDMLDKVIAQLDGAHSRLREQTGKPSQLLIENEWLMAIRNRSGIPGGTCTFDLPSYHTWLHADSELRRADLQRWTEPFEPLASALFLLLKLFRDAGTPQRIATIRGQFQQNLPQGRTYQLLRLQLDPQAGLVPEISGNRLMISIRMLHKADNGQMVLTQQDGQYEMVLCA</sequence>